<gene>
    <name evidence="1" type="ORF">PVL29_025617</name>
</gene>
<dbReference type="Proteomes" id="UP001168098">
    <property type="component" value="Unassembled WGS sequence"/>
</dbReference>
<sequence length="90" mass="10309">MHTLEPSWTSFRGKFQKLKILDLQQLEQLKSIIMEEGTLPCLQKLIISHCSHSPPNAAAARYARTICDQAEEKWRLIAPFGSPYSVYSFI</sequence>
<comment type="caution">
    <text evidence="1">The sequence shown here is derived from an EMBL/GenBank/DDBJ whole genome shotgun (WGS) entry which is preliminary data.</text>
</comment>
<evidence type="ECO:0000313" key="2">
    <source>
        <dbReference type="Proteomes" id="UP001168098"/>
    </source>
</evidence>
<reference evidence="1 2" key="1">
    <citation type="journal article" date="2023" name="BMC Biotechnol.">
        <title>Vitis rotundifolia cv Carlos genome sequencing.</title>
        <authorList>
            <person name="Huff M."/>
            <person name="Hulse-Kemp A."/>
            <person name="Scheffler B."/>
            <person name="Youngblood R."/>
            <person name="Simpson S."/>
            <person name="Babiker E."/>
            <person name="Staton M."/>
        </authorList>
    </citation>
    <scope>NUCLEOTIDE SEQUENCE [LARGE SCALE GENOMIC DNA]</scope>
    <source>
        <tissue evidence="1">Leaf</tissue>
    </source>
</reference>
<dbReference type="EMBL" id="JARBHA010000019">
    <property type="protein sequence ID" value="KAJ9672046.1"/>
    <property type="molecule type" value="Genomic_DNA"/>
</dbReference>
<dbReference type="InterPro" id="IPR032675">
    <property type="entry name" value="LRR_dom_sf"/>
</dbReference>
<dbReference type="Gene3D" id="3.80.10.10">
    <property type="entry name" value="Ribonuclease Inhibitor"/>
    <property type="match status" value="1"/>
</dbReference>
<proteinExistence type="predicted"/>
<accession>A0AA38YKB6</accession>
<evidence type="ECO:0000313" key="1">
    <source>
        <dbReference type="EMBL" id="KAJ9672046.1"/>
    </source>
</evidence>
<protein>
    <submittedName>
        <fullName evidence="1">Uncharacterized protein</fullName>
    </submittedName>
</protein>
<name>A0AA38YKB6_VITRO</name>
<keyword evidence="2" id="KW-1185">Reference proteome</keyword>
<dbReference type="AlphaFoldDB" id="A0AA38YKB6"/>
<organism evidence="1 2">
    <name type="scientific">Vitis rotundifolia</name>
    <name type="common">Muscadine grape</name>
    <dbReference type="NCBI Taxonomy" id="103349"/>
    <lineage>
        <taxon>Eukaryota</taxon>
        <taxon>Viridiplantae</taxon>
        <taxon>Streptophyta</taxon>
        <taxon>Embryophyta</taxon>
        <taxon>Tracheophyta</taxon>
        <taxon>Spermatophyta</taxon>
        <taxon>Magnoliopsida</taxon>
        <taxon>eudicotyledons</taxon>
        <taxon>Gunneridae</taxon>
        <taxon>Pentapetalae</taxon>
        <taxon>rosids</taxon>
        <taxon>Vitales</taxon>
        <taxon>Vitaceae</taxon>
        <taxon>Viteae</taxon>
        <taxon>Vitis</taxon>
    </lineage>
</organism>